<reference evidence="2 3" key="1">
    <citation type="submission" date="2012-08" db="EMBL/GenBank/DDBJ databases">
        <title>Oryza genome evolution.</title>
        <authorList>
            <person name="Wing R.A."/>
        </authorList>
    </citation>
    <scope>NUCLEOTIDE SEQUENCE</scope>
</reference>
<feature type="chain" id="PRO_5002347485" description="Acidic protein" evidence="1">
    <location>
        <begin position="29"/>
        <end position="122"/>
    </location>
</feature>
<name>A0A0D9VBS8_9ORYZ</name>
<reference evidence="3" key="2">
    <citation type="submission" date="2013-12" db="EMBL/GenBank/DDBJ databases">
        <authorList>
            <person name="Yu Y."/>
            <person name="Lee S."/>
            <person name="de Baynast K."/>
            <person name="Wissotski M."/>
            <person name="Liu L."/>
            <person name="Talag J."/>
            <person name="Goicoechea J."/>
            <person name="Angelova A."/>
            <person name="Jetty R."/>
            <person name="Kudrna D."/>
            <person name="Golser W."/>
            <person name="Rivera L."/>
            <person name="Zhang J."/>
            <person name="Wing R."/>
        </authorList>
    </citation>
    <scope>NUCLEOTIDE SEQUENCE</scope>
</reference>
<dbReference type="HOGENOM" id="CLU_146290_1_0_1"/>
<dbReference type="EnsemblPlants" id="LPERR02G02220.1">
    <property type="protein sequence ID" value="LPERR02G02220.1"/>
    <property type="gene ID" value="LPERR02G02220"/>
</dbReference>
<dbReference type="AlphaFoldDB" id="A0A0D9VBS8"/>
<keyword evidence="1" id="KW-0732">Signal</keyword>
<sequence length="122" mass="13392">MEVKKVAVIAVCCMVILLFSGQKQQVTAKPKICRCYHECLPNCGLRKSRSFCKMFCGGCCVMIPTHNCTSIDAIPITGDDCRMICLNSFCGEAATSQWQNDADAAGCVDDCNNYRRGYGKIT</sequence>
<feature type="signal peptide" evidence="1">
    <location>
        <begin position="1"/>
        <end position="28"/>
    </location>
</feature>
<reference evidence="2" key="3">
    <citation type="submission" date="2015-04" db="UniProtKB">
        <authorList>
            <consortium name="EnsemblPlants"/>
        </authorList>
    </citation>
    <scope>IDENTIFICATION</scope>
</reference>
<evidence type="ECO:0000313" key="3">
    <source>
        <dbReference type="Proteomes" id="UP000032180"/>
    </source>
</evidence>
<proteinExistence type="predicted"/>
<evidence type="ECO:0008006" key="4">
    <source>
        <dbReference type="Google" id="ProtNLM"/>
    </source>
</evidence>
<protein>
    <recommendedName>
        <fullName evidence="4">Acidic protein</fullName>
    </recommendedName>
</protein>
<accession>A0A0D9VBS8</accession>
<dbReference type="PANTHER" id="PTHR36483">
    <property type="entry name" value="OS02G0130700 PROTEIN"/>
    <property type="match status" value="1"/>
</dbReference>
<dbReference type="PANTHER" id="PTHR36483:SF1">
    <property type="entry name" value="OS02G0130700 PROTEIN"/>
    <property type="match status" value="1"/>
</dbReference>
<organism evidence="2 3">
    <name type="scientific">Leersia perrieri</name>
    <dbReference type="NCBI Taxonomy" id="77586"/>
    <lineage>
        <taxon>Eukaryota</taxon>
        <taxon>Viridiplantae</taxon>
        <taxon>Streptophyta</taxon>
        <taxon>Embryophyta</taxon>
        <taxon>Tracheophyta</taxon>
        <taxon>Spermatophyta</taxon>
        <taxon>Magnoliopsida</taxon>
        <taxon>Liliopsida</taxon>
        <taxon>Poales</taxon>
        <taxon>Poaceae</taxon>
        <taxon>BOP clade</taxon>
        <taxon>Oryzoideae</taxon>
        <taxon>Oryzeae</taxon>
        <taxon>Oryzinae</taxon>
        <taxon>Leersia</taxon>
    </lineage>
</organism>
<evidence type="ECO:0000313" key="2">
    <source>
        <dbReference type="EnsemblPlants" id="LPERR02G02220.1"/>
    </source>
</evidence>
<dbReference type="Proteomes" id="UP000032180">
    <property type="component" value="Chromosome 2"/>
</dbReference>
<evidence type="ECO:0000256" key="1">
    <source>
        <dbReference type="SAM" id="SignalP"/>
    </source>
</evidence>
<dbReference type="Gramene" id="LPERR02G02220.1">
    <property type="protein sequence ID" value="LPERR02G02220.1"/>
    <property type="gene ID" value="LPERR02G02220"/>
</dbReference>
<keyword evidence="3" id="KW-1185">Reference proteome</keyword>